<reference evidence="1 2" key="1">
    <citation type="submission" date="2019-07" db="EMBL/GenBank/DDBJ databases">
        <title>Whole genome shotgun sequence of Alkalibacillus haloalkaliphilus NBRC 103110.</title>
        <authorList>
            <person name="Hosoyama A."/>
            <person name="Uohara A."/>
            <person name="Ohji S."/>
            <person name="Ichikawa N."/>
        </authorList>
    </citation>
    <scope>NUCLEOTIDE SEQUENCE [LARGE SCALE GENOMIC DNA]</scope>
    <source>
        <strain evidence="1 2">NBRC 103110</strain>
    </source>
</reference>
<evidence type="ECO:0000313" key="1">
    <source>
        <dbReference type="EMBL" id="GEN46745.1"/>
    </source>
</evidence>
<dbReference type="OrthoDB" id="8454348at2"/>
<comment type="caution">
    <text evidence="1">The sequence shown here is derived from an EMBL/GenBank/DDBJ whole genome shotgun (WGS) entry which is preliminary data.</text>
</comment>
<evidence type="ECO:0000313" key="2">
    <source>
        <dbReference type="Proteomes" id="UP000321440"/>
    </source>
</evidence>
<dbReference type="AlphaFoldDB" id="A0A511W6M1"/>
<name>A0A511W6M1_9BACI</name>
<keyword evidence="2" id="KW-1185">Reference proteome</keyword>
<proteinExistence type="predicted"/>
<dbReference type="Proteomes" id="UP000321440">
    <property type="component" value="Unassembled WGS sequence"/>
</dbReference>
<gene>
    <name evidence="1" type="ORF">AHA02nite_25210</name>
</gene>
<protein>
    <submittedName>
        <fullName evidence="1">Uncharacterized protein</fullName>
    </submittedName>
</protein>
<dbReference type="EMBL" id="BJYA01000018">
    <property type="protein sequence ID" value="GEN46745.1"/>
    <property type="molecule type" value="Genomic_DNA"/>
</dbReference>
<organism evidence="1 2">
    <name type="scientific">Alkalibacillus haloalkaliphilus</name>
    <dbReference type="NCBI Taxonomy" id="94136"/>
    <lineage>
        <taxon>Bacteria</taxon>
        <taxon>Bacillati</taxon>
        <taxon>Bacillota</taxon>
        <taxon>Bacilli</taxon>
        <taxon>Bacillales</taxon>
        <taxon>Bacillaceae</taxon>
        <taxon>Alkalibacillus</taxon>
    </lineage>
</organism>
<sequence length="236" mass="27261">MSKSVGFDQKILLHQLNFTLSEARRTERKGMYEKLDEFLIDDIKGVKSRKNAATMLMKIWYLVSDDYKNLQSKAFELYPDLSSQERLALHYGMTILAYPFVKDLVREMGKLFKLQDEVPAHQVGRIMKNFYGDRRRVEVATSAVLMSLKSWGIIQPSEKRHIYKLNEKVSLESNEMKKWLAEVIIRASEGKAITLDEINTNSLVFPFDYSISSSELSDEGFEVNRQGLDMIMVGVK</sequence>
<accession>A0A511W6M1</accession>
<dbReference type="RefSeq" id="WP_146817805.1">
    <property type="nucleotide sequence ID" value="NZ_BJYA01000018.1"/>
</dbReference>